<dbReference type="Proteomes" id="UP000250140">
    <property type="component" value="Unassembled WGS sequence"/>
</dbReference>
<keyword evidence="4" id="KW-1185">Reference proteome</keyword>
<accession>A0A8E2F8N1</accession>
<name>A0A8E2F8N1_9PEZI</name>
<reference evidence="3 4" key="1">
    <citation type="journal article" date="2016" name="Nat. Commun.">
        <title>Ectomycorrhizal ecology is imprinted in the genome of the dominant symbiotic fungus Cenococcum geophilum.</title>
        <authorList>
            <consortium name="DOE Joint Genome Institute"/>
            <person name="Peter M."/>
            <person name="Kohler A."/>
            <person name="Ohm R.A."/>
            <person name="Kuo A."/>
            <person name="Krutzmann J."/>
            <person name="Morin E."/>
            <person name="Arend M."/>
            <person name="Barry K.W."/>
            <person name="Binder M."/>
            <person name="Choi C."/>
            <person name="Clum A."/>
            <person name="Copeland A."/>
            <person name="Grisel N."/>
            <person name="Haridas S."/>
            <person name="Kipfer T."/>
            <person name="LaButti K."/>
            <person name="Lindquist E."/>
            <person name="Lipzen A."/>
            <person name="Maire R."/>
            <person name="Meier B."/>
            <person name="Mihaltcheva S."/>
            <person name="Molinier V."/>
            <person name="Murat C."/>
            <person name="Poggeler S."/>
            <person name="Quandt C.A."/>
            <person name="Sperisen C."/>
            <person name="Tritt A."/>
            <person name="Tisserant E."/>
            <person name="Crous P.W."/>
            <person name="Henrissat B."/>
            <person name="Nehls U."/>
            <person name="Egli S."/>
            <person name="Spatafora J.W."/>
            <person name="Grigoriev I.V."/>
            <person name="Martin F.M."/>
        </authorList>
    </citation>
    <scope>NUCLEOTIDE SEQUENCE [LARGE SCALE GENOMIC DNA]</scope>
    <source>
        <strain evidence="3 4">CBS 207.34</strain>
    </source>
</reference>
<sequence length="411" mass="46414">MSFGFAIGDFIAVMDLAWNLHQNCYKVLQDSPQEVKELSRDLATIYGVLKHIQEDWESSDSSIKAHGEGREKLLQTMVTNLNETLSSLQKLVSSFHPLASDASMRKQLREKLRWLSSQRKIGRIRQDITFHISSFNLILASMGNSSLQRIESGLQSMRLSSIQFFENSDIGSSLKPQRALQVEESYDEEESRKDNQSDCAVLQQSPPIQRPHDASEKSASRAVTQRLNTTTLPQQAVIALIIIGNCQNACYQFYRNNALWRTKFSSKDNARAPKLFELPDGQSPSHFECFDLAQWIAKIRHAWLSRHDQLDSCSYQAVRNPSKFTEAMQKAGVVPSLLLPWGGLDTENCEQVLEDAIIFCDHLNAWDSKARLQKLLANIRNTTTELDFNHLNPRSPPTIFTSPAAGSMTPA</sequence>
<dbReference type="EMBL" id="KV748857">
    <property type="protein sequence ID" value="OCL12595.1"/>
    <property type="molecule type" value="Genomic_DNA"/>
</dbReference>
<organism evidence="3 4">
    <name type="scientific">Glonium stellatum</name>
    <dbReference type="NCBI Taxonomy" id="574774"/>
    <lineage>
        <taxon>Eukaryota</taxon>
        <taxon>Fungi</taxon>
        <taxon>Dikarya</taxon>
        <taxon>Ascomycota</taxon>
        <taxon>Pezizomycotina</taxon>
        <taxon>Dothideomycetes</taxon>
        <taxon>Pleosporomycetidae</taxon>
        <taxon>Gloniales</taxon>
        <taxon>Gloniaceae</taxon>
        <taxon>Glonium</taxon>
    </lineage>
</organism>
<protein>
    <recommendedName>
        <fullName evidence="2">NACHT-NTPase and P-loop NTPases N-terminal domain-containing protein</fullName>
    </recommendedName>
</protein>
<dbReference type="AlphaFoldDB" id="A0A8E2F8N1"/>
<dbReference type="OrthoDB" id="3942542at2759"/>
<dbReference type="Pfam" id="PF17107">
    <property type="entry name" value="SesA"/>
    <property type="match status" value="1"/>
</dbReference>
<feature type="domain" description="NACHT-NTPase and P-loop NTPases N-terminal" evidence="2">
    <location>
        <begin position="7"/>
        <end position="128"/>
    </location>
</feature>
<feature type="compositionally biased region" description="Basic and acidic residues" evidence="1">
    <location>
        <begin position="210"/>
        <end position="219"/>
    </location>
</feature>
<evidence type="ECO:0000313" key="4">
    <source>
        <dbReference type="Proteomes" id="UP000250140"/>
    </source>
</evidence>
<gene>
    <name evidence="3" type="ORF">AOQ84DRAFT_419184</name>
</gene>
<evidence type="ECO:0000313" key="3">
    <source>
        <dbReference type="EMBL" id="OCL12595.1"/>
    </source>
</evidence>
<evidence type="ECO:0000256" key="1">
    <source>
        <dbReference type="SAM" id="MobiDB-lite"/>
    </source>
</evidence>
<dbReference type="InterPro" id="IPR031352">
    <property type="entry name" value="SesA"/>
</dbReference>
<evidence type="ECO:0000259" key="2">
    <source>
        <dbReference type="Pfam" id="PF17107"/>
    </source>
</evidence>
<proteinExistence type="predicted"/>
<feature type="region of interest" description="Disordered" evidence="1">
    <location>
        <begin position="182"/>
        <end position="222"/>
    </location>
</feature>